<proteinExistence type="predicted"/>
<feature type="compositionally biased region" description="Polar residues" evidence="1">
    <location>
        <begin position="11"/>
        <end position="20"/>
    </location>
</feature>
<organism evidence="2 3">
    <name type="scientific">Rhizoctonia solani AG-3 Rhs1AP</name>
    <dbReference type="NCBI Taxonomy" id="1086054"/>
    <lineage>
        <taxon>Eukaryota</taxon>
        <taxon>Fungi</taxon>
        <taxon>Dikarya</taxon>
        <taxon>Basidiomycota</taxon>
        <taxon>Agaricomycotina</taxon>
        <taxon>Agaricomycetes</taxon>
        <taxon>Cantharellales</taxon>
        <taxon>Ceratobasidiaceae</taxon>
        <taxon>Rhizoctonia</taxon>
    </lineage>
</organism>
<feature type="compositionally biased region" description="Basic and acidic residues" evidence="1">
    <location>
        <begin position="55"/>
        <end position="65"/>
    </location>
</feature>
<accession>X8IWJ1</accession>
<dbReference type="AlphaFoldDB" id="X8IWJ1"/>
<feature type="compositionally biased region" description="Basic residues" evidence="1">
    <location>
        <begin position="1"/>
        <end position="10"/>
    </location>
</feature>
<evidence type="ECO:0000313" key="2">
    <source>
        <dbReference type="EMBL" id="EUC54503.1"/>
    </source>
</evidence>
<dbReference type="EMBL" id="JATN01000322">
    <property type="protein sequence ID" value="EUC54503.1"/>
    <property type="molecule type" value="Genomic_DNA"/>
</dbReference>
<reference evidence="3" key="1">
    <citation type="journal article" date="2014" name="Genome Announc.">
        <title>Draft genome sequence of the plant-pathogenic soil fungus Rhizoctonia solani anastomosis group 3 strain Rhs1AP.</title>
        <authorList>
            <person name="Cubeta M.A."/>
            <person name="Thomas E."/>
            <person name="Dean R.A."/>
            <person name="Jabaji S."/>
            <person name="Neate S.M."/>
            <person name="Tavantzis S."/>
            <person name="Toda T."/>
            <person name="Vilgalys R."/>
            <person name="Bharathan N."/>
            <person name="Fedorova-Abrams N."/>
            <person name="Pakala S.B."/>
            <person name="Pakala S.M."/>
            <person name="Zafar N."/>
            <person name="Joardar V."/>
            <person name="Losada L."/>
            <person name="Nierman W.C."/>
        </authorList>
    </citation>
    <scope>NUCLEOTIDE SEQUENCE [LARGE SCALE GENOMIC DNA]</scope>
    <source>
        <strain evidence="3">AG-3</strain>
    </source>
</reference>
<evidence type="ECO:0000313" key="3">
    <source>
        <dbReference type="Proteomes" id="UP000030108"/>
    </source>
</evidence>
<feature type="non-terminal residue" evidence="2">
    <location>
        <position position="146"/>
    </location>
</feature>
<feature type="region of interest" description="Disordered" evidence="1">
    <location>
        <begin position="1"/>
        <end position="86"/>
    </location>
</feature>
<gene>
    <name evidence="2" type="ORF">RSOL_053200</name>
</gene>
<dbReference type="Proteomes" id="UP000030108">
    <property type="component" value="Unassembled WGS sequence"/>
</dbReference>
<sequence length="146" mass="16269">MRRGPGRKQKQNSVPATSETNADEDLFVSNTAEDARMQSPDFMFDTPGAGPSRWLNDHEPVRIPEDDWDGNVLIDSDSDNGWPKGPTFTAPWLQGLTASDVISQELEAEIAHTGGRTLTHEDMKTVRSFNYKVDTDMSARAYDKLP</sequence>
<protein>
    <submittedName>
        <fullName evidence="2">Uncharacterized protein</fullName>
    </submittedName>
</protein>
<comment type="caution">
    <text evidence="2">The sequence shown here is derived from an EMBL/GenBank/DDBJ whole genome shotgun (WGS) entry which is preliminary data.</text>
</comment>
<name>X8IWJ1_9AGAM</name>
<evidence type="ECO:0000256" key="1">
    <source>
        <dbReference type="SAM" id="MobiDB-lite"/>
    </source>
</evidence>